<proteinExistence type="predicted"/>
<dbReference type="InterPro" id="IPR036365">
    <property type="entry name" value="PGBD-like_sf"/>
</dbReference>
<evidence type="ECO:0000259" key="1">
    <source>
        <dbReference type="Pfam" id="PF01471"/>
    </source>
</evidence>
<dbReference type="InterPro" id="IPR036366">
    <property type="entry name" value="PGBDSf"/>
</dbReference>
<keyword evidence="3" id="KW-1185">Reference proteome</keyword>
<name>A0ABV3PCZ8_9ACTN</name>
<dbReference type="RefSeq" id="WP_367640895.1">
    <property type="nucleotide sequence ID" value="NZ_JBFNQN010000018.1"/>
</dbReference>
<sequence>MKSPADAAAERAPAAITTYAQVEDRSVTPSVVLQGKVTAQSTLPVNAFLPQGTSRAVVTETPLQNGAAVSDGSVLVGISGRPVIALMLQAPLYRSLHSGDEGDDVSSVQQKLKDLGFFRGRLTGRVDNETQLAVAKMYDSLGYEPPAPSADVESAKNDAENALQEAQQAVPSDPALIKSLTMQVQAARAAAGTWINLDEWFAVPQGAIVVSAPVKGSQIEVGQSVMNLSVGKRTVTARANLLQLESLPLGTRVKVALVGAPDSALTGNVLSIGSFVEADANGSQAGKDVTIEVPAQDDDDIPADAAVQVSTSTVAAPGPAVPLTALRQDSKGTFVLAKAQAGPKRVDVSVSRQADGWAALANAGSLRIGDSVVTSM</sequence>
<organism evidence="2 3">
    <name type="scientific">Kineococcus endophyticus</name>
    <dbReference type="NCBI Taxonomy" id="1181883"/>
    <lineage>
        <taxon>Bacteria</taxon>
        <taxon>Bacillati</taxon>
        <taxon>Actinomycetota</taxon>
        <taxon>Actinomycetes</taxon>
        <taxon>Kineosporiales</taxon>
        <taxon>Kineosporiaceae</taxon>
        <taxon>Kineococcus</taxon>
    </lineage>
</organism>
<dbReference type="InterPro" id="IPR002477">
    <property type="entry name" value="Peptidoglycan-bd-like"/>
</dbReference>
<dbReference type="EMBL" id="JBFNQN010000018">
    <property type="protein sequence ID" value="MEW9267517.1"/>
    <property type="molecule type" value="Genomic_DNA"/>
</dbReference>
<gene>
    <name evidence="2" type="ORF">AB1207_22475</name>
</gene>
<reference evidence="2 3" key="1">
    <citation type="submission" date="2024-07" db="EMBL/GenBank/DDBJ databases">
        <authorList>
            <person name="Thanompreechachai J."/>
            <person name="Duangmal K."/>
        </authorList>
    </citation>
    <scope>NUCLEOTIDE SEQUENCE [LARGE SCALE GENOMIC DNA]</scope>
    <source>
        <strain evidence="2 3">KCTC 19886</strain>
    </source>
</reference>
<protein>
    <submittedName>
        <fullName evidence="2">Peptidoglycan-binding domain-containing protein</fullName>
    </submittedName>
</protein>
<dbReference type="Pfam" id="PF01471">
    <property type="entry name" value="PG_binding_1"/>
    <property type="match status" value="1"/>
</dbReference>
<dbReference type="Gene3D" id="1.10.101.10">
    <property type="entry name" value="PGBD-like superfamily/PGBD"/>
    <property type="match status" value="1"/>
</dbReference>
<dbReference type="Proteomes" id="UP001555826">
    <property type="component" value="Unassembled WGS sequence"/>
</dbReference>
<accession>A0ABV3PCZ8</accession>
<evidence type="ECO:0000313" key="3">
    <source>
        <dbReference type="Proteomes" id="UP001555826"/>
    </source>
</evidence>
<dbReference type="SUPFAM" id="SSF47090">
    <property type="entry name" value="PGBD-like"/>
    <property type="match status" value="1"/>
</dbReference>
<evidence type="ECO:0000313" key="2">
    <source>
        <dbReference type="EMBL" id="MEW9267517.1"/>
    </source>
</evidence>
<comment type="caution">
    <text evidence="2">The sequence shown here is derived from an EMBL/GenBank/DDBJ whole genome shotgun (WGS) entry which is preliminary data.</text>
</comment>
<feature type="domain" description="Peptidoglycan binding-like" evidence="1">
    <location>
        <begin position="102"/>
        <end position="137"/>
    </location>
</feature>